<sequence>MNPWVRLMSKNVANICIMLILPLVFIIIWFYLAKSIDNTVILPSPAMVLQLLSHPSENLISMGSLTNNIFISLLRVLAGYILAVMLAIPLGILMGYYAKIFQLFNTFVGLFRPIPPLAWVPLVLAWFGISSFATLTGVERGILFIYLNNIKLSMVFIIFIGAFYPVLTSAIYGVKNVKKTLIDSARVLGASESDIFFKILIPAAKPSIVNGMRIGLGVAWMCLVSAEMLPGSLSGIGYLITHAYTIARTDVVIAGMISIGVVGALMDTLFRIFEEKKFKWQRLIR</sequence>
<evidence type="ECO:0000256" key="1">
    <source>
        <dbReference type="ARBA" id="ARBA00004651"/>
    </source>
</evidence>
<evidence type="ECO:0000256" key="4">
    <source>
        <dbReference type="ARBA" id="ARBA00022692"/>
    </source>
</evidence>
<comment type="subcellular location">
    <subcellularLocation>
        <location evidence="1 7">Cell membrane</location>
        <topology evidence="1 7">Multi-pass membrane protein</topology>
    </subcellularLocation>
</comment>
<feature type="transmembrane region" description="Helical" evidence="7">
    <location>
        <begin position="69"/>
        <end position="96"/>
    </location>
</feature>
<dbReference type="Pfam" id="PF00528">
    <property type="entry name" value="BPD_transp_1"/>
    <property type="match status" value="1"/>
</dbReference>
<dbReference type="GO" id="GO:0005886">
    <property type="term" value="C:plasma membrane"/>
    <property type="evidence" value="ECO:0007669"/>
    <property type="project" value="UniProtKB-SubCell"/>
</dbReference>
<dbReference type="SUPFAM" id="SSF161098">
    <property type="entry name" value="MetI-like"/>
    <property type="match status" value="1"/>
</dbReference>
<dbReference type="CDD" id="cd06261">
    <property type="entry name" value="TM_PBP2"/>
    <property type="match status" value="1"/>
</dbReference>
<evidence type="ECO:0000256" key="7">
    <source>
        <dbReference type="RuleBase" id="RU363032"/>
    </source>
</evidence>
<keyword evidence="2 7" id="KW-0813">Transport</keyword>
<name>A0A9D2WMF8_9FIRM</name>
<dbReference type="PROSITE" id="PS50928">
    <property type="entry name" value="ABC_TM1"/>
    <property type="match status" value="1"/>
</dbReference>
<feature type="domain" description="ABC transmembrane type-1" evidence="8">
    <location>
        <begin position="69"/>
        <end position="270"/>
    </location>
</feature>
<evidence type="ECO:0000256" key="5">
    <source>
        <dbReference type="ARBA" id="ARBA00022989"/>
    </source>
</evidence>
<keyword evidence="10" id="KW-1185">Reference proteome</keyword>
<comment type="caution">
    <text evidence="9">The sequence shown here is derived from an EMBL/GenBank/DDBJ whole genome shotgun (WGS) entry which is preliminary data.</text>
</comment>
<evidence type="ECO:0000313" key="10">
    <source>
        <dbReference type="Proteomes" id="UP000798488"/>
    </source>
</evidence>
<dbReference type="Proteomes" id="UP000798488">
    <property type="component" value="Unassembled WGS sequence"/>
</dbReference>
<feature type="transmembrane region" description="Helical" evidence="7">
    <location>
        <begin position="214"/>
        <end position="240"/>
    </location>
</feature>
<evidence type="ECO:0000256" key="3">
    <source>
        <dbReference type="ARBA" id="ARBA00022475"/>
    </source>
</evidence>
<dbReference type="PANTHER" id="PTHR30151:SF0">
    <property type="entry name" value="ABC TRANSPORTER PERMEASE PROTEIN MJ0413-RELATED"/>
    <property type="match status" value="1"/>
</dbReference>
<reference evidence="9" key="1">
    <citation type="submission" date="2016-02" db="EMBL/GenBank/DDBJ databases">
        <title>Draft Genome Sequence of Sporotomaculum syntrophicum Strain FB, a Syntrophic Benzoate Degrader.</title>
        <authorList>
            <person name="Nobu M.K."/>
            <person name="Narihiro T."/>
            <person name="Qiu Y.-L."/>
            <person name="Ohashi A."/>
            <person name="Liu W.-T."/>
            <person name="Yuji S."/>
        </authorList>
    </citation>
    <scope>NUCLEOTIDE SEQUENCE</scope>
    <source>
        <strain evidence="9">FB</strain>
    </source>
</reference>
<keyword evidence="5 7" id="KW-1133">Transmembrane helix</keyword>
<proteinExistence type="inferred from homology"/>
<evidence type="ECO:0000256" key="2">
    <source>
        <dbReference type="ARBA" id="ARBA00022448"/>
    </source>
</evidence>
<keyword evidence="3" id="KW-1003">Cell membrane</keyword>
<protein>
    <submittedName>
        <fullName evidence="9">Aliphatic sulfonates transport permease protein SsuC</fullName>
    </submittedName>
</protein>
<dbReference type="PANTHER" id="PTHR30151">
    <property type="entry name" value="ALKANE SULFONATE ABC TRANSPORTER-RELATED, MEMBRANE SUBUNIT"/>
    <property type="match status" value="1"/>
</dbReference>
<evidence type="ECO:0000259" key="8">
    <source>
        <dbReference type="PROSITE" id="PS50928"/>
    </source>
</evidence>
<dbReference type="Gene3D" id="1.10.3720.10">
    <property type="entry name" value="MetI-like"/>
    <property type="match status" value="1"/>
</dbReference>
<dbReference type="AlphaFoldDB" id="A0A9D2WMF8"/>
<accession>A0A9D2WMF8</accession>
<keyword evidence="4 7" id="KW-0812">Transmembrane</keyword>
<feature type="transmembrane region" description="Helical" evidence="7">
    <location>
        <begin position="150"/>
        <end position="174"/>
    </location>
</feature>
<feature type="transmembrane region" description="Helical" evidence="7">
    <location>
        <begin position="12"/>
        <end position="32"/>
    </location>
</feature>
<evidence type="ECO:0000256" key="6">
    <source>
        <dbReference type="ARBA" id="ARBA00023136"/>
    </source>
</evidence>
<dbReference type="GO" id="GO:0055085">
    <property type="term" value="P:transmembrane transport"/>
    <property type="evidence" value="ECO:0007669"/>
    <property type="project" value="InterPro"/>
</dbReference>
<keyword evidence="6 7" id="KW-0472">Membrane</keyword>
<feature type="transmembrane region" description="Helical" evidence="7">
    <location>
        <begin position="252"/>
        <end position="273"/>
    </location>
</feature>
<comment type="similarity">
    <text evidence="7">Belongs to the binding-protein-dependent transport system permease family.</text>
</comment>
<evidence type="ECO:0000313" key="9">
    <source>
        <dbReference type="EMBL" id="KAF1084167.1"/>
    </source>
</evidence>
<feature type="transmembrane region" description="Helical" evidence="7">
    <location>
        <begin position="117"/>
        <end position="138"/>
    </location>
</feature>
<dbReference type="EMBL" id="LSRS01000006">
    <property type="protein sequence ID" value="KAF1084167.1"/>
    <property type="molecule type" value="Genomic_DNA"/>
</dbReference>
<dbReference type="InterPro" id="IPR000515">
    <property type="entry name" value="MetI-like"/>
</dbReference>
<organism evidence="9 10">
    <name type="scientific">Sporotomaculum syntrophicum</name>
    <dbReference type="NCBI Taxonomy" id="182264"/>
    <lineage>
        <taxon>Bacteria</taxon>
        <taxon>Bacillati</taxon>
        <taxon>Bacillota</taxon>
        <taxon>Clostridia</taxon>
        <taxon>Eubacteriales</taxon>
        <taxon>Desulfallaceae</taxon>
        <taxon>Sporotomaculum</taxon>
    </lineage>
</organism>
<gene>
    <name evidence="9" type="primary">ssuC_5</name>
    <name evidence="9" type="ORF">SPSYN_02571</name>
</gene>
<dbReference type="InterPro" id="IPR035906">
    <property type="entry name" value="MetI-like_sf"/>
</dbReference>